<evidence type="ECO:0000256" key="2">
    <source>
        <dbReference type="ARBA" id="ARBA00009458"/>
    </source>
</evidence>
<comment type="subcellular location">
    <subcellularLocation>
        <location evidence="1">Membrane</location>
    </subcellularLocation>
</comment>
<evidence type="ECO:0000313" key="8">
    <source>
        <dbReference type="EnsemblMetazoa" id="XP_022643437"/>
    </source>
</evidence>
<keyword evidence="6" id="KW-0812">Transmembrane</keyword>
<evidence type="ECO:0000256" key="3">
    <source>
        <dbReference type="ARBA" id="ARBA00022703"/>
    </source>
</evidence>
<dbReference type="PANTHER" id="PTHR11256">
    <property type="entry name" value="BCL-2 RELATED"/>
    <property type="match status" value="1"/>
</dbReference>
<evidence type="ECO:0000313" key="9">
    <source>
        <dbReference type="Proteomes" id="UP000594260"/>
    </source>
</evidence>
<dbReference type="KEGG" id="vde:111242831"/>
<feature type="domain" description="Apoptosis regulator Bcl-2 family BH4" evidence="7">
    <location>
        <begin position="16"/>
        <end position="35"/>
    </location>
</feature>
<evidence type="ECO:0000256" key="6">
    <source>
        <dbReference type="SAM" id="Phobius"/>
    </source>
</evidence>
<keyword evidence="4 6" id="KW-0472">Membrane</keyword>
<evidence type="ECO:0000259" key="7">
    <source>
        <dbReference type="PROSITE" id="PS50063"/>
    </source>
</evidence>
<keyword evidence="3 5" id="KW-0053">Apoptosis</keyword>
<reference evidence="8" key="1">
    <citation type="submission" date="2021-01" db="UniProtKB">
        <authorList>
            <consortium name="EnsemblMetazoa"/>
        </authorList>
    </citation>
    <scope>IDENTIFICATION</scope>
</reference>
<sequence length="204" mass="22891">MAPAMDTLTTEEQRQVVELVQDFFRYQLHKRGVRWNPPGVGATTADPPDICMALRGLGDEFLAKYRENVVQMVERFDLPNGYVEPAYASVLDEMFAEGISWSRVVVSFVFSVEFAYHLIEKQLAGEQCIEQTSQWLMNYTALRVVPWVRTHTGWAGLIQFKEEHEGSGSDDYASVWPIFRNAFCGVAGVAIGALALGAFLTSRS</sequence>
<dbReference type="OMA" id="WMVVYLE"/>
<dbReference type="Pfam" id="PF00452">
    <property type="entry name" value="Bcl-2"/>
    <property type="match status" value="1"/>
</dbReference>
<dbReference type="InterPro" id="IPR003093">
    <property type="entry name" value="Bcl2_BH4"/>
</dbReference>
<dbReference type="GO" id="GO:0008630">
    <property type="term" value="P:intrinsic apoptotic signaling pathway in response to DNA damage"/>
    <property type="evidence" value="ECO:0007669"/>
    <property type="project" value="TreeGrafter"/>
</dbReference>
<evidence type="ECO:0000256" key="4">
    <source>
        <dbReference type="ARBA" id="ARBA00023136"/>
    </source>
</evidence>
<dbReference type="GO" id="GO:0051400">
    <property type="term" value="F:BH domain binding"/>
    <property type="evidence" value="ECO:0007669"/>
    <property type="project" value="TreeGrafter"/>
</dbReference>
<protein>
    <recommendedName>
        <fullName evidence="7">Apoptosis regulator Bcl-2 family BH4 domain-containing protein</fullName>
    </recommendedName>
</protein>
<dbReference type="PROSITE" id="PS50063">
    <property type="entry name" value="BH4_2"/>
    <property type="match status" value="1"/>
</dbReference>
<proteinExistence type="inferred from homology"/>
<organism evidence="8 9">
    <name type="scientific">Varroa destructor</name>
    <name type="common">Honeybee mite</name>
    <dbReference type="NCBI Taxonomy" id="109461"/>
    <lineage>
        <taxon>Eukaryota</taxon>
        <taxon>Metazoa</taxon>
        <taxon>Ecdysozoa</taxon>
        <taxon>Arthropoda</taxon>
        <taxon>Chelicerata</taxon>
        <taxon>Arachnida</taxon>
        <taxon>Acari</taxon>
        <taxon>Parasitiformes</taxon>
        <taxon>Mesostigmata</taxon>
        <taxon>Gamasina</taxon>
        <taxon>Dermanyssoidea</taxon>
        <taxon>Varroidae</taxon>
        <taxon>Varroa</taxon>
    </lineage>
</organism>
<dbReference type="AlphaFoldDB" id="A0A7M7M2X3"/>
<dbReference type="GO" id="GO:0001836">
    <property type="term" value="P:release of cytochrome c from mitochondria"/>
    <property type="evidence" value="ECO:0007669"/>
    <property type="project" value="TreeGrafter"/>
</dbReference>
<dbReference type="InterPro" id="IPR026298">
    <property type="entry name" value="Bcl-2_fam"/>
</dbReference>
<dbReference type="PRINTS" id="PR01862">
    <property type="entry name" value="BCL2FAMILY"/>
</dbReference>
<dbReference type="PANTHER" id="PTHR11256:SF50">
    <property type="entry name" value="APOPTOSIS REGULATOR CED-9"/>
    <property type="match status" value="1"/>
</dbReference>
<feature type="short sequence motif" description="BH4" evidence="5">
    <location>
        <begin position="16"/>
        <end position="35"/>
    </location>
</feature>
<name>A0A7M7M2X3_VARDE</name>
<dbReference type="InterPro" id="IPR002475">
    <property type="entry name" value="Bcl2-like"/>
</dbReference>
<keyword evidence="6" id="KW-1133">Transmembrane helix</keyword>
<dbReference type="SUPFAM" id="SSF56854">
    <property type="entry name" value="Bcl-2 inhibitors of programmed cell death"/>
    <property type="match status" value="1"/>
</dbReference>
<dbReference type="OrthoDB" id="6021377at2759"/>
<evidence type="ECO:0000256" key="5">
    <source>
        <dbReference type="PROSITE-ProRule" id="PRU00025"/>
    </source>
</evidence>
<dbReference type="EnsemblMetazoa" id="XM_022787702">
    <property type="protein sequence ID" value="XP_022643437"/>
    <property type="gene ID" value="LOC111242831"/>
</dbReference>
<dbReference type="SMART" id="SM00337">
    <property type="entry name" value="BCL"/>
    <property type="match status" value="1"/>
</dbReference>
<feature type="transmembrane region" description="Helical" evidence="6">
    <location>
        <begin position="178"/>
        <end position="200"/>
    </location>
</feature>
<dbReference type="GO" id="GO:0042981">
    <property type="term" value="P:regulation of apoptotic process"/>
    <property type="evidence" value="ECO:0007669"/>
    <property type="project" value="InterPro"/>
</dbReference>
<accession>A0A7M7M2X3</accession>
<keyword evidence="9" id="KW-1185">Reference proteome</keyword>
<dbReference type="InterPro" id="IPR036834">
    <property type="entry name" value="Bcl-2-like_sf"/>
</dbReference>
<dbReference type="GO" id="GO:0005741">
    <property type="term" value="C:mitochondrial outer membrane"/>
    <property type="evidence" value="ECO:0007669"/>
    <property type="project" value="TreeGrafter"/>
</dbReference>
<dbReference type="Gene3D" id="1.10.437.10">
    <property type="entry name" value="Blc2-like"/>
    <property type="match status" value="1"/>
</dbReference>
<comment type="similarity">
    <text evidence="2">Belongs to the Bcl-2 family.</text>
</comment>
<dbReference type="GO" id="GO:0097192">
    <property type="term" value="P:extrinsic apoptotic signaling pathway in absence of ligand"/>
    <property type="evidence" value="ECO:0007669"/>
    <property type="project" value="TreeGrafter"/>
</dbReference>
<dbReference type="RefSeq" id="XP_022643437.1">
    <property type="nucleotide sequence ID" value="XM_022787702.1"/>
</dbReference>
<dbReference type="Proteomes" id="UP000594260">
    <property type="component" value="Unplaced"/>
</dbReference>
<dbReference type="PROSITE" id="PS50062">
    <property type="entry name" value="BCL2_FAMILY"/>
    <property type="match status" value="1"/>
</dbReference>
<dbReference type="InParanoid" id="A0A7M7M2X3"/>
<dbReference type="GeneID" id="111242831"/>
<dbReference type="InterPro" id="IPR046371">
    <property type="entry name" value="Bcl-2_BH1-3"/>
</dbReference>
<evidence type="ECO:0000256" key="1">
    <source>
        <dbReference type="ARBA" id="ARBA00004370"/>
    </source>
</evidence>